<dbReference type="eggNOG" id="COG4733">
    <property type="taxonomic scope" value="Bacteria"/>
</dbReference>
<feature type="repeat" description="Cell wall-binding" evidence="5">
    <location>
        <begin position="1400"/>
        <end position="1420"/>
    </location>
</feature>
<dbReference type="SUPFAM" id="SSF51445">
    <property type="entry name" value="(Trans)glycosidases"/>
    <property type="match status" value="1"/>
</dbReference>
<dbReference type="eggNOG" id="COG5263">
    <property type="taxonomic scope" value="Bacteria"/>
</dbReference>
<comment type="similarity">
    <text evidence="1 6">Belongs to the glycosyl hydrolase 26 family.</text>
</comment>
<feature type="domain" description="GH26" evidence="9">
    <location>
        <begin position="478"/>
        <end position="840"/>
    </location>
</feature>
<dbReference type="InterPro" id="IPR022790">
    <property type="entry name" value="GH26_dom"/>
</dbReference>
<keyword evidence="3 6" id="KW-0378">Hydrolase</keyword>
<dbReference type="Pfam" id="PF19127">
    <property type="entry name" value="Choline_bind_3"/>
    <property type="match status" value="2"/>
</dbReference>
<keyword evidence="2" id="KW-0677">Repeat</keyword>
<dbReference type="EMBL" id="ACOM01000005">
    <property type="protein sequence ID" value="EEP53107.1"/>
    <property type="molecule type" value="Genomic_DNA"/>
</dbReference>
<dbReference type="PRINTS" id="PR00739">
    <property type="entry name" value="GLHYDRLASE26"/>
</dbReference>
<organism evidence="10 11">
    <name type="scientific">Clostridium butyricum E4 str. BoNT E BL5262</name>
    <dbReference type="NCBI Taxonomy" id="632245"/>
    <lineage>
        <taxon>Bacteria</taxon>
        <taxon>Bacillati</taxon>
        <taxon>Bacillota</taxon>
        <taxon>Clostridia</taxon>
        <taxon>Eubacteriales</taxon>
        <taxon>Clostridiaceae</taxon>
        <taxon>Clostridium</taxon>
    </lineage>
</organism>
<dbReference type="PROSITE" id="PS51170">
    <property type="entry name" value="CW"/>
    <property type="match status" value="6"/>
</dbReference>
<feature type="repeat" description="Cell wall-binding" evidence="5">
    <location>
        <begin position="1337"/>
        <end position="1357"/>
    </location>
</feature>
<dbReference type="RefSeq" id="WP_003406986.1">
    <property type="nucleotide sequence ID" value="NZ_ACOM01000005.1"/>
</dbReference>
<dbReference type="InterPro" id="IPR000805">
    <property type="entry name" value="Glyco_hydro_26"/>
</dbReference>
<evidence type="ECO:0000313" key="10">
    <source>
        <dbReference type="EMBL" id="EEP53107.1"/>
    </source>
</evidence>
<dbReference type="Pfam" id="PF01473">
    <property type="entry name" value="Choline_bind_1"/>
    <property type="match status" value="2"/>
</dbReference>
<dbReference type="PROSITE" id="PS51764">
    <property type="entry name" value="GH26"/>
    <property type="match status" value="1"/>
</dbReference>
<dbReference type="STRING" id="1492.ATN24_14105"/>
<evidence type="ECO:0000313" key="11">
    <source>
        <dbReference type="Proteomes" id="UP000003081"/>
    </source>
</evidence>
<feature type="repeat" description="Cell wall-binding" evidence="5">
    <location>
        <begin position="1358"/>
        <end position="1378"/>
    </location>
</feature>
<feature type="active site" description="Nucleophile" evidence="6">
    <location>
        <position position="761"/>
    </location>
</feature>
<dbReference type="PANTHER" id="PTHR40079">
    <property type="entry name" value="MANNAN ENDO-1,4-BETA-MANNOSIDASE E-RELATED"/>
    <property type="match status" value="1"/>
</dbReference>
<dbReference type="Gene3D" id="3.20.20.80">
    <property type="entry name" value="Glycosidases"/>
    <property type="match status" value="1"/>
</dbReference>
<evidence type="ECO:0000259" key="9">
    <source>
        <dbReference type="PROSITE" id="PS51764"/>
    </source>
</evidence>
<feature type="active site" description="Proton donor" evidence="6">
    <location>
        <position position="650"/>
    </location>
</feature>
<evidence type="ECO:0000256" key="5">
    <source>
        <dbReference type="PROSITE-ProRule" id="PRU00591"/>
    </source>
</evidence>
<evidence type="ECO:0000256" key="1">
    <source>
        <dbReference type="ARBA" id="ARBA00007754"/>
    </source>
</evidence>
<feature type="repeat" description="Cell wall-binding" evidence="5">
    <location>
        <begin position="1317"/>
        <end position="1336"/>
    </location>
</feature>
<evidence type="ECO:0000256" key="2">
    <source>
        <dbReference type="ARBA" id="ARBA00022737"/>
    </source>
</evidence>
<evidence type="ECO:0000256" key="4">
    <source>
        <dbReference type="ARBA" id="ARBA00023295"/>
    </source>
</evidence>
<dbReference type="InterPro" id="IPR018337">
    <property type="entry name" value="Cell_wall/Cho-bd_repeat"/>
</dbReference>
<proteinExistence type="inferred from homology"/>
<dbReference type="InterPro" id="IPR015295">
    <property type="entry name" value="CBM27"/>
</dbReference>
<dbReference type="Pfam" id="PF09212">
    <property type="entry name" value="CBM27"/>
    <property type="match status" value="1"/>
</dbReference>
<sequence>MNKKKILKLTAAAMAITTVGSLNQGRIAKAVENNVQLSELDVKDESLGINDKETGEDLTENNEKISDEENAIVSEEQKGDELEKSNFEIKTQTSTGSSVFYVNDFENGELPDEVNIKGVDSLKSVSIGKLGESENALKVESSFDGTTDWDSNKHEFTFYEHSDEEIPSGSMIQFDVLIPKENEKYNGTIKYSGGIGDKDWNWKGAGYGDINSKDFEDQGNGYLKKTVSVKTSDSSDGLTKVILQLSGYECTYAGDMYIDNIKLIKAEKEEGDIPAVEPVSWNFDNSNEGWNFGGAYSYNGPQDNVVNFDEEKRELRLDVDYSKNAGDSWSEFKIEKKFEGEKLKLNGYNVLTYDFIYDPNCITTGTFKAKLFITDGPNKDVPIDLSNSEDLGNGLKKAQAVVEFNNTDIEADSIILGLVGSNTDYKGSIYIDNIKLSQAAQEDPYVEKTADPVKQGLVSVDSLEVPSEVKLVDNEATQATADLYAYLKALGKTDKVIYGHQNDTHHKALYKEGTNSDTKDVTGSIAGIIGMDTLSFTGDELELTNQEKKEGLTLPKKAAQIDAQAAKEGAIITLSSHMPNFEIVKNKELVDGKYDYSGYSPNKTSGNIVSRIMPGGDLNEVYTGYLDLIAEYADELQKENVPVLFRPFHENNGSWFWWGGAFCDAQSYKNLFAYTVDYLRNTKNIHNFLYVYSPNGPFENDKEYLSRYPGDEYIDILAFDMYHDDPMSDASKDPWMESLKETINLVQGIADSKGKLSAVSETGIRINGGGMPETGNPNKTWFKDVSDIISKSDMPYYMVWANFNNTDNFFAPFMANDKKGHEMINEFIDYYNDKNTVFADRIDDYASVDTQISDKYAYGYIMTPISNDRILEPVTIKAAVRNAEGKVTFDIKNKDGQVMKTLEATDNDGVFSADITEDILNELGQVSGTIELKSDNTVLNYISAVFNIKEAEKQPRVVDDFESYMGDSSLLSGAWSTNKGPGCSVNPKLSDKNKYTGDYGVAFSYKISTEKTSEGYAGIIKSLEADWTGCDALQIWAKPDGKGQKLVIQLTSNGEDFEIRLPEFTKTTEPQLLKLQFSDFIGKKGGKLDPSNITSMAIYCNTLVPEENQGSWTIDSIMYFDDIKAINTSQSETEIGNASVNISGIPKVGYTLTPIVKVEDKEGKEITNSLNLKYYWYQMDNNKDEVNNTNSVLIGTDKTYKIARSDYNKYIKLVVKYVDNNGEEKEISHDYTKSKITFKSSGSHSSSDNESNLDNDTSSSENDLSGDSNSNSVITEVITNEDGTSSIKLVDANGKVMTGWQFIDNKWYLGDENGIAKTDWQQVNGKWYYLENDGKMKTGWLKDKDGTWYHLQANGAMQIGWLKDSDGKWYYLKENGAMSIGWLRDTNGTWYYLNNSGAMQTGWIKDADGTWYYLNQSGAMLSNTIVDGYVLNKDGAWVK</sequence>
<evidence type="ECO:0000256" key="6">
    <source>
        <dbReference type="PROSITE-ProRule" id="PRU01100"/>
    </source>
</evidence>
<evidence type="ECO:0000256" key="3">
    <source>
        <dbReference type="ARBA" id="ARBA00022801"/>
    </source>
</evidence>
<keyword evidence="11" id="KW-1185">Reference proteome</keyword>
<dbReference type="PANTHER" id="PTHR40079:SF4">
    <property type="entry name" value="GH26 DOMAIN-CONTAINING PROTEIN-RELATED"/>
    <property type="match status" value="1"/>
</dbReference>
<evidence type="ECO:0000256" key="7">
    <source>
        <dbReference type="SAM" id="Coils"/>
    </source>
</evidence>
<comment type="caution">
    <text evidence="10">The sequence shown here is derived from an EMBL/GenBank/DDBJ whole genome shotgun (WGS) entry which is preliminary data.</text>
</comment>
<dbReference type="HOGENOM" id="CLU_251940_0_0_9"/>
<feature type="coiled-coil region" evidence="7">
    <location>
        <begin position="58"/>
        <end position="85"/>
    </location>
</feature>
<dbReference type="eggNOG" id="COG4124">
    <property type="taxonomic scope" value="Bacteria"/>
</dbReference>
<gene>
    <name evidence="10" type="ORF">CLP_1159</name>
</gene>
<keyword evidence="7" id="KW-0175">Coiled coil</keyword>
<dbReference type="Proteomes" id="UP000003081">
    <property type="component" value="Unassembled WGS sequence"/>
</dbReference>
<dbReference type="Pfam" id="PF02156">
    <property type="entry name" value="Glyco_hydro_26"/>
    <property type="match status" value="1"/>
</dbReference>
<protein>
    <submittedName>
        <fullName evidence="10">Beta-mannosidase</fullName>
    </submittedName>
</protein>
<reference evidence="10 11" key="1">
    <citation type="submission" date="2009-08" db="EMBL/GenBank/DDBJ databases">
        <authorList>
            <person name="Shrivastava S."/>
            <person name="Brinkac L.B."/>
            <person name="Brown J.L."/>
            <person name="Bruce D.B."/>
            <person name="Detter C."/>
            <person name="Green L.D."/>
            <person name="Munk C.A."/>
            <person name="Rogers Y.C."/>
            <person name="Tapia R."/>
            <person name="Sims D.R."/>
            <person name="Smith L.A."/>
            <person name="Smith T.J."/>
            <person name="Sutton G."/>
            <person name="Brettin T."/>
        </authorList>
    </citation>
    <scope>NUCLEOTIDE SEQUENCE [LARGE SCALE GENOMIC DNA]</scope>
    <source>
        <strain evidence="11">E4 str. BoNT E BL5262</strain>
    </source>
</reference>
<dbReference type="GO" id="GO:0006080">
    <property type="term" value="P:substituted mannan metabolic process"/>
    <property type="evidence" value="ECO:0007669"/>
    <property type="project" value="InterPro"/>
</dbReference>
<dbReference type="InterPro" id="IPR017853">
    <property type="entry name" value="GH"/>
</dbReference>
<name>C4IK30_CLOBU</name>
<dbReference type="GO" id="GO:0016985">
    <property type="term" value="F:mannan endo-1,4-beta-mannosidase activity"/>
    <property type="evidence" value="ECO:0007669"/>
    <property type="project" value="InterPro"/>
</dbReference>
<feature type="region of interest" description="Disordered" evidence="8">
    <location>
        <begin position="1238"/>
        <end position="1271"/>
    </location>
</feature>
<dbReference type="InterPro" id="IPR008979">
    <property type="entry name" value="Galactose-bd-like_sf"/>
</dbReference>
<feature type="repeat" description="Cell wall-binding" evidence="5">
    <location>
        <begin position="1379"/>
        <end position="1399"/>
    </location>
</feature>
<dbReference type="Gene3D" id="2.60.40.2700">
    <property type="match status" value="1"/>
</dbReference>
<keyword evidence="4 6" id="KW-0326">Glycosidase</keyword>
<evidence type="ECO:0000256" key="8">
    <source>
        <dbReference type="SAM" id="MobiDB-lite"/>
    </source>
</evidence>
<dbReference type="Gene3D" id="2.10.270.10">
    <property type="entry name" value="Cholin Binding"/>
    <property type="match status" value="2"/>
</dbReference>
<feature type="compositionally biased region" description="Low complexity" evidence="8">
    <location>
        <begin position="1240"/>
        <end position="1265"/>
    </location>
</feature>
<dbReference type="Gene3D" id="2.60.120.260">
    <property type="entry name" value="Galactose-binding domain-like"/>
    <property type="match status" value="2"/>
</dbReference>
<feature type="repeat" description="Cell wall-binding" evidence="5">
    <location>
        <begin position="1297"/>
        <end position="1316"/>
    </location>
</feature>
<dbReference type="SUPFAM" id="SSF69360">
    <property type="entry name" value="Cell wall binding repeat"/>
    <property type="match status" value="1"/>
</dbReference>
<dbReference type="SUPFAM" id="SSF49785">
    <property type="entry name" value="Galactose-binding domain-like"/>
    <property type="match status" value="3"/>
</dbReference>
<accession>C4IK30</accession>